<dbReference type="PANTHER" id="PTHR48073:SF5">
    <property type="entry name" value="O-SUCCINYLBENZOATE SYNTHASE"/>
    <property type="match status" value="1"/>
</dbReference>
<dbReference type="InterPro" id="IPR036849">
    <property type="entry name" value="Enolase-like_C_sf"/>
</dbReference>
<dbReference type="GO" id="GO:0043748">
    <property type="term" value="F:O-succinylbenzoate synthase activity"/>
    <property type="evidence" value="ECO:0007669"/>
    <property type="project" value="UniProtKB-EC"/>
</dbReference>
<keyword evidence="10" id="KW-1185">Reference proteome</keyword>
<dbReference type="SMART" id="SM00922">
    <property type="entry name" value="MR_MLE"/>
    <property type="match status" value="1"/>
</dbReference>
<evidence type="ECO:0000256" key="5">
    <source>
        <dbReference type="ARBA" id="ARBA00023239"/>
    </source>
</evidence>
<comment type="catalytic activity">
    <reaction evidence="7">
        <text>(1R,6R)-6-hydroxy-2-succinyl-cyclohexa-2,4-diene-1-carboxylate = 2-succinylbenzoate + H2O</text>
        <dbReference type="Rhea" id="RHEA:10196"/>
        <dbReference type="ChEBI" id="CHEBI:15377"/>
        <dbReference type="ChEBI" id="CHEBI:18325"/>
        <dbReference type="ChEBI" id="CHEBI:58689"/>
        <dbReference type="EC" id="4.2.1.113"/>
    </reaction>
</comment>
<evidence type="ECO:0000256" key="7">
    <source>
        <dbReference type="HAMAP-Rule" id="MF_01933"/>
    </source>
</evidence>
<dbReference type="RefSeq" id="WP_376847654.1">
    <property type="nucleotide sequence ID" value="NZ_JBHSFW010000026.1"/>
</dbReference>
<protein>
    <recommendedName>
        <fullName evidence="6 7">o-succinylbenzoate synthase</fullName>
        <shortName evidence="7">OSB synthase</shortName>
        <shortName evidence="7">OSBS</shortName>
        <ecNumber evidence="6 7">4.2.1.113</ecNumber>
    </recommendedName>
    <alternativeName>
        <fullName evidence="7">4-(2'-carboxyphenyl)-4-oxybutyric acid synthase</fullName>
    </alternativeName>
    <alternativeName>
        <fullName evidence="7">o-succinylbenzoic acid synthase</fullName>
    </alternativeName>
</protein>
<proteinExistence type="inferred from homology"/>
<comment type="function">
    <text evidence="7">Converts 2-succinyl-6-hydroxy-2,4-cyclohexadiene-1-carboxylate (SHCHC) to 2-succinylbenzoate (OSB).</text>
</comment>
<dbReference type="Pfam" id="PF02746">
    <property type="entry name" value="MR_MLE_N"/>
    <property type="match status" value="1"/>
</dbReference>
<dbReference type="InterPro" id="IPR047585">
    <property type="entry name" value="MenC"/>
</dbReference>
<sequence length="374" mass="41987">MPLQPVRPVQIVLRKLNMRMRNPFTTSFGTEQDKTFCVLKVVDESGKTGWGESVAVDLPLYNEETTITNQHILEDIIIPHILGKDIGHPDEVSRMFHFIRRNRMAIATMETAIWDLFAKVNQMPLYQLLGGENRPIEVGVSIGIHDVTKELLNKIEEKLQAGAKKIKLKIRPGQDVEVIKEVRKVYPDIPLMADANSAYTLKDIDIFKKLDAFNLMMIEQPLGYDDLIDHSRLQKQIQTPICLDESIISHDNARKAIELGSCKVINIKIGRVGGLSEAKSIHDVCAAEGIPVWCGGMLEAGIGRAHNIALSTLSNFTLPGDTGPSRQYWEKDIIEPEVVVENGMVRPPDKPGIGYAIDHDALDAYTIYERIFER</sequence>
<gene>
    <name evidence="7 9" type="primary">menC</name>
    <name evidence="9" type="ORF">ACFO4N_17760</name>
</gene>
<dbReference type="HAMAP" id="MF_01933">
    <property type="entry name" value="MenC_2"/>
    <property type="match status" value="1"/>
</dbReference>
<comment type="caution">
    <text evidence="9">The sequence shown here is derived from an EMBL/GenBank/DDBJ whole genome shotgun (WGS) entry which is preliminary data.</text>
</comment>
<comment type="cofactor">
    <cofactor evidence="1 7">
        <name>a divalent metal cation</name>
        <dbReference type="ChEBI" id="CHEBI:60240"/>
    </cofactor>
</comment>
<dbReference type="PANTHER" id="PTHR48073">
    <property type="entry name" value="O-SUCCINYLBENZOATE SYNTHASE-RELATED"/>
    <property type="match status" value="1"/>
</dbReference>
<keyword evidence="3 7" id="KW-0479">Metal-binding</keyword>
<comment type="pathway">
    <text evidence="7">Quinol/quinone metabolism; 1,4-dihydroxy-2-naphthoate biosynthesis; 1,4-dihydroxy-2-naphthoate from chorismate: step 4/7.</text>
</comment>
<dbReference type="InterPro" id="IPR013342">
    <property type="entry name" value="Mandelate_racemase_C"/>
</dbReference>
<dbReference type="EMBL" id="JBHSFW010000026">
    <property type="protein sequence ID" value="MFC4620541.1"/>
    <property type="molecule type" value="Genomic_DNA"/>
</dbReference>
<dbReference type="Gene3D" id="3.20.20.120">
    <property type="entry name" value="Enolase-like C-terminal domain"/>
    <property type="match status" value="1"/>
</dbReference>
<keyword evidence="2 7" id="KW-0474">Menaquinone biosynthesis</keyword>
<dbReference type="SUPFAM" id="SSF51604">
    <property type="entry name" value="Enolase C-terminal domain-like"/>
    <property type="match status" value="1"/>
</dbReference>
<dbReference type="EC" id="4.2.1.113" evidence="6 7"/>
<evidence type="ECO:0000256" key="3">
    <source>
        <dbReference type="ARBA" id="ARBA00022723"/>
    </source>
</evidence>
<dbReference type="Gene3D" id="3.30.390.10">
    <property type="entry name" value="Enolase-like, N-terminal domain"/>
    <property type="match status" value="1"/>
</dbReference>
<comment type="pathway">
    <text evidence="7">Quinol/quinone metabolism; menaquinone biosynthesis.</text>
</comment>
<dbReference type="InterPro" id="IPR010197">
    <property type="entry name" value="OSBS/NAAAR"/>
</dbReference>
<feature type="binding site" evidence="7">
    <location>
        <position position="244"/>
    </location>
    <ligand>
        <name>Mg(2+)</name>
        <dbReference type="ChEBI" id="CHEBI:18420"/>
    </ligand>
</feature>
<dbReference type="NCBIfam" id="TIGR01928">
    <property type="entry name" value="menC_lowGC_arch"/>
    <property type="match status" value="1"/>
</dbReference>
<dbReference type="SFLD" id="SFLDG00180">
    <property type="entry name" value="muconate_cycloisomerase"/>
    <property type="match status" value="1"/>
</dbReference>
<evidence type="ECO:0000256" key="6">
    <source>
        <dbReference type="ARBA" id="ARBA00029491"/>
    </source>
</evidence>
<evidence type="ECO:0000259" key="8">
    <source>
        <dbReference type="SMART" id="SM00922"/>
    </source>
</evidence>
<evidence type="ECO:0000256" key="1">
    <source>
        <dbReference type="ARBA" id="ARBA00001968"/>
    </source>
</evidence>
<evidence type="ECO:0000313" key="10">
    <source>
        <dbReference type="Proteomes" id="UP001596022"/>
    </source>
</evidence>
<reference evidence="10" key="1">
    <citation type="journal article" date="2019" name="Int. J. Syst. Evol. Microbiol.">
        <title>The Global Catalogue of Microorganisms (GCM) 10K type strain sequencing project: providing services to taxonomists for standard genome sequencing and annotation.</title>
        <authorList>
            <consortium name="The Broad Institute Genomics Platform"/>
            <consortium name="The Broad Institute Genome Sequencing Center for Infectious Disease"/>
            <person name="Wu L."/>
            <person name="Ma J."/>
        </authorList>
    </citation>
    <scope>NUCLEOTIDE SEQUENCE [LARGE SCALE GENOMIC DNA]</scope>
    <source>
        <strain evidence="10">CGMCC 1.16306</strain>
    </source>
</reference>
<dbReference type="InterPro" id="IPR029017">
    <property type="entry name" value="Enolase-like_N"/>
</dbReference>
<evidence type="ECO:0000256" key="2">
    <source>
        <dbReference type="ARBA" id="ARBA00022428"/>
    </source>
</evidence>
<feature type="domain" description="Mandelate racemase/muconate lactonizing enzyme C-terminal" evidence="8">
    <location>
        <begin position="148"/>
        <end position="240"/>
    </location>
</feature>
<feature type="binding site" evidence="7">
    <location>
        <position position="194"/>
    </location>
    <ligand>
        <name>Mg(2+)</name>
        <dbReference type="ChEBI" id="CHEBI:18420"/>
    </ligand>
</feature>
<dbReference type="InterPro" id="IPR013341">
    <property type="entry name" value="Mandelate_racemase_N_dom"/>
</dbReference>
<dbReference type="Pfam" id="PF13378">
    <property type="entry name" value="MR_MLE_C"/>
    <property type="match status" value="1"/>
</dbReference>
<organism evidence="9 10">
    <name type="scientific">Camelliibacillus cellulosilyticus</name>
    <dbReference type="NCBI Taxonomy" id="2174486"/>
    <lineage>
        <taxon>Bacteria</taxon>
        <taxon>Bacillati</taxon>
        <taxon>Bacillota</taxon>
        <taxon>Bacilli</taxon>
        <taxon>Bacillales</taxon>
        <taxon>Sporolactobacillaceae</taxon>
        <taxon>Camelliibacillus</taxon>
    </lineage>
</organism>
<dbReference type="SFLD" id="SFLDS00001">
    <property type="entry name" value="Enolase"/>
    <property type="match status" value="1"/>
</dbReference>
<feature type="binding site" evidence="7">
    <location>
        <position position="219"/>
    </location>
    <ligand>
        <name>Mg(2+)</name>
        <dbReference type="ChEBI" id="CHEBI:18420"/>
    </ligand>
</feature>
<dbReference type="Proteomes" id="UP001596022">
    <property type="component" value="Unassembled WGS sequence"/>
</dbReference>
<evidence type="ECO:0000313" key="9">
    <source>
        <dbReference type="EMBL" id="MFC4620541.1"/>
    </source>
</evidence>
<evidence type="ECO:0000256" key="4">
    <source>
        <dbReference type="ARBA" id="ARBA00022842"/>
    </source>
</evidence>
<dbReference type="SFLD" id="SFLDF00009">
    <property type="entry name" value="o-succinylbenzoate_synthase"/>
    <property type="match status" value="1"/>
</dbReference>
<feature type="active site" description="Proton acceptor" evidence="7">
    <location>
        <position position="268"/>
    </location>
</feature>
<comment type="similarity">
    <text evidence="7">Belongs to the mandelate racemase/muconate lactonizing enzyme family. MenC type 2 subfamily.</text>
</comment>
<keyword evidence="5 7" id="KW-0456">Lyase</keyword>
<dbReference type="SUPFAM" id="SSF54826">
    <property type="entry name" value="Enolase N-terminal domain-like"/>
    <property type="match status" value="1"/>
</dbReference>
<accession>A0ABV9GTL6</accession>
<name>A0ABV9GTL6_9BACL</name>
<keyword evidence="4 7" id="KW-0460">Magnesium</keyword>
<dbReference type="CDD" id="cd03317">
    <property type="entry name" value="NAAAR"/>
    <property type="match status" value="1"/>
</dbReference>
<feature type="active site" description="Proton donor" evidence="7">
    <location>
        <position position="169"/>
    </location>
</feature>
<dbReference type="InterPro" id="IPR029065">
    <property type="entry name" value="Enolase_C-like"/>
</dbReference>